<reference evidence="7" key="1">
    <citation type="submission" date="2022-04" db="EMBL/GenBank/DDBJ databases">
        <authorList>
            <person name="Criscuolo A."/>
        </authorList>
    </citation>
    <scope>NUCLEOTIDE SEQUENCE</scope>
    <source>
        <strain evidence="7">CIP111895</strain>
    </source>
</reference>
<keyword evidence="3" id="KW-0472">Membrane</keyword>
<protein>
    <recommendedName>
        <fullName evidence="2">Anti-sigma-W factor RsiW</fullName>
    </recommendedName>
</protein>
<dbReference type="InterPro" id="IPR027383">
    <property type="entry name" value="Znf_put"/>
</dbReference>
<dbReference type="InterPro" id="IPR025436">
    <property type="entry name" value="DUF4179"/>
</dbReference>
<feature type="domain" description="DUF5643" evidence="6">
    <location>
        <begin position="283"/>
        <end position="396"/>
    </location>
</feature>
<feature type="transmembrane region" description="Helical" evidence="3">
    <location>
        <begin position="86"/>
        <end position="105"/>
    </location>
</feature>
<evidence type="ECO:0000259" key="5">
    <source>
        <dbReference type="Pfam" id="PF13786"/>
    </source>
</evidence>
<name>A0ABN8KVG6_9BACI</name>
<dbReference type="Proteomes" id="UP000838308">
    <property type="component" value="Unassembled WGS sequence"/>
</dbReference>
<dbReference type="Pfam" id="PF18705">
    <property type="entry name" value="DUF5643"/>
    <property type="match status" value="1"/>
</dbReference>
<proteinExistence type="inferred from homology"/>
<dbReference type="Pfam" id="PF13490">
    <property type="entry name" value="zf-HC2"/>
    <property type="match status" value="1"/>
</dbReference>
<dbReference type="Gene3D" id="1.10.10.1320">
    <property type="entry name" value="Anti-sigma factor, zinc-finger domain"/>
    <property type="match status" value="1"/>
</dbReference>
<gene>
    <name evidence="7" type="ORF">BACCIP111895_03786</name>
</gene>
<feature type="domain" description="DUF4179" evidence="5">
    <location>
        <begin position="83"/>
        <end position="169"/>
    </location>
</feature>
<evidence type="ECO:0000256" key="1">
    <source>
        <dbReference type="ARBA" id="ARBA00024353"/>
    </source>
</evidence>
<dbReference type="EMBL" id="CALBWS010000029">
    <property type="protein sequence ID" value="CAH2716599.1"/>
    <property type="molecule type" value="Genomic_DNA"/>
</dbReference>
<comment type="similarity">
    <text evidence="1">Belongs to the zinc-associated anti-sigma factor (ZAS) superfamily. Anti-sigma-W factor family.</text>
</comment>
<accession>A0ABN8KVG6</accession>
<keyword evidence="3" id="KW-0812">Transmembrane</keyword>
<dbReference type="RefSeq" id="WP_248736850.1">
    <property type="nucleotide sequence ID" value="NZ_CALBWS010000029.1"/>
</dbReference>
<dbReference type="InterPro" id="IPR040680">
    <property type="entry name" value="DUF5643"/>
</dbReference>
<dbReference type="Pfam" id="PF13786">
    <property type="entry name" value="DUF4179"/>
    <property type="match status" value="1"/>
</dbReference>
<organism evidence="7 8">
    <name type="scientific">Neobacillus rhizosphaerae</name>
    <dbReference type="NCBI Taxonomy" id="2880965"/>
    <lineage>
        <taxon>Bacteria</taxon>
        <taxon>Bacillati</taxon>
        <taxon>Bacillota</taxon>
        <taxon>Bacilli</taxon>
        <taxon>Bacillales</taxon>
        <taxon>Bacillaceae</taxon>
        <taxon>Neobacillus</taxon>
    </lineage>
</organism>
<evidence type="ECO:0000259" key="6">
    <source>
        <dbReference type="Pfam" id="PF18705"/>
    </source>
</evidence>
<dbReference type="Gene3D" id="2.60.40.1630">
    <property type="entry name" value="bacillus anthracis domain"/>
    <property type="match status" value="1"/>
</dbReference>
<feature type="domain" description="Putative zinc-finger" evidence="4">
    <location>
        <begin position="3"/>
        <end position="37"/>
    </location>
</feature>
<evidence type="ECO:0000259" key="4">
    <source>
        <dbReference type="Pfam" id="PF13490"/>
    </source>
</evidence>
<keyword evidence="3" id="KW-1133">Transmembrane helix</keyword>
<comment type="caution">
    <text evidence="7">The sequence shown here is derived from an EMBL/GenBank/DDBJ whole genome shotgun (WGS) entry which is preliminary data.</text>
</comment>
<keyword evidence="8" id="KW-1185">Reference proteome</keyword>
<evidence type="ECO:0000313" key="7">
    <source>
        <dbReference type="EMBL" id="CAH2716599.1"/>
    </source>
</evidence>
<dbReference type="InterPro" id="IPR041916">
    <property type="entry name" value="Anti_sigma_zinc_sf"/>
</dbReference>
<evidence type="ECO:0000256" key="2">
    <source>
        <dbReference type="ARBA" id="ARBA00024438"/>
    </source>
</evidence>
<evidence type="ECO:0000313" key="8">
    <source>
        <dbReference type="Proteomes" id="UP000838308"/>
    </source>
</evidence>
<evidence type="ECO:0000256" key="3">
    <source>
        <dbReference type="SAM" id="Phobius"/>
    </source>
</evidence>
<sequence>MNCRESQEQLIDYLEGNLDEISRIELELHLQGCVGCQQEMRELQQLVAALESDSERIQVPDDFMKNVRTKVAKSQESSRKSYKQRAMIGLVAMLFLTVFVGTAVATNSFASVLDWWKDLSAKQDEQTQDYVQHGLGERLNLAAESNGVKVTITSVVADDIQTLIYYEIDDQNKGNKYMINYSDGLKIANQDQDWKREDHPAYLPVTNHLSLYSKTDHVYKGRLGVAPMTTDVGSIQLELSKLEKVTQTPGDPDTAQSVSGGKKEFVAGDWRFDIPVKKHPAIVHKIHVETKIDGNPIIFDKLTIAPTITVLSYRYRNENPDKSMEYIKISSLESKGKLVYDQFGLGGYGGSSRYEKGWNSAEATFESLYFEKPTDVKIHIDSATFSVSKHAKFAIDSSKGLPQSFEYLGNKLTIEQMEIGTPTKIVMTEELNPNRAYEMLDYHFYDKDGHGGSGASINGYYIDKKGDKYKIGDYLLRQNELDHPRMFSTEHHIEFSGGNNVPVGVEIEGYKVTSFYDKVVGISLD</sequence>